<dbReference type="AlphaFoldDB" id="A0A090MR12"/>
<dbReference type="EMBL" id="CCAZ020000001">
    <property type="protein sequence ID" value="CEG08064.1"/>
    <property type="molecule type" value="Genomic_DNA"/>
</dbReference>
<evidence type="ECO:0000313" key="1">
    <source>
        <dbReference type="EMBL" id="CEG08064.1"/>
    </source>
</evidence>
<proteinExistence type="predicted"/>
<dbReference type="Proteomes" id="UP000035762">
    <property type="component" value="Unassembled WGS sequence"/>
</dbReference>
<reference evidence="1 2" key="1">
    <citation type="journal article" date="2014" name="Genome Announc.">
        <title>Genome Sequence of Afipia felis Strain 76713, Isolated in Hospital Water Using an Amoeba Co-Culture Procedure.</title>
        <authorList>
            <person name="Benamar S."/>
            <person name="La Scola B."/>
            <person name="Croce O."/>
        </authorList>
    </citation>
    <scope>NUCLEOTIDE SEQUENCE [LARGE SCALE GENOMIC DNA]</scope>
    <source>
        <strain evidence="1 2">76713</strain>
    </source>
</reference>
<accession>A0A090MR12</accession>
<keyword evidence="2" id="KW-1185">Reference proteome</keyword>
<dbReference type="Pfam" id="PF10649">
    <property type="entry name" value="DUF2478"/>
    <property type="match status" value="1"/>
</dbReference>
<comment type="caution">
    <text evidence="1">The sequence shown here is derived from an EMBL/GenBank/DDBJ whole genome shotgun (WGS) entry which is preliminary data.</text>
</comment>
<dbReference type="OrthoDB" id="5918880at2"/>
<dbReference type="RefSeq" id="WP_009339484.1">
    <property type="nucleotide sequence ID" value="NZ_CCAZ020000001.1"/>
</dbReference>
<gene>
    <name evidence="1" type="ORF">BN961_01473</name>
</gene>
<dbReference type="InterPro" id="IPR018912">
    <property type="entry name" value="DUF2478"/>
</dbReference>
<organism evidence="1 2">
    <name type="scientific">Afipia felis</name>
    <name type="common">Cat scratch disease bacillus</name>
    <dbReference type="NCBI Taxonomy" id="1035"/>
    <lineage>
        <taxon>Bacteria</taxon>
        <taxon>Pseudomonadati</taxon>
        <taxon>Pseudomonadota</taxon>
        <taxon>Alphaproteobacteria</taxon>
        <taxon>Hyphomicrobiales</taxon>
        <taxon>Nitrobacteraceae</taxon>
        <taxon>Afipia</taxon>
    </lineage>
</organism>
<evidence type="ECO:0000313" key="2">
    <source>
        <dbReference type="Proteomes" id="UP000035762"/>
    </source>
</evidence>
<name>A0A090MR12_AFIFE</name>
<protein>
    <submittedName>
        <fullName evidence="1">ABC-type molybdate transport system, ATPase component</fullName>
    </submittedName>
</protein>
<sequence length="176" mass="18347">MSPLSASIATVIGPDSQAIQSLFEAQAEEWRSKGVKVVGLVAEAHALPDRSCAAGFLRDLTSEARFAMYLETPPSNTSCHLDGSGVDAACMALLGQIETSDVVVLSKFGKLEGMGGGLRPAFEAAAAAGKPILTTVSEKHRDAWAEFTGGTTMIPDNLAAIRNWWAGLKAGKSVAV</sequence>
<dbReference type="STRING" id="1035.BN961_01473"/>